<dbReference type="PANTHER" id="PTHR48081">
    <property type="entry name" value="AB HYDROLASE SUPERFAMILY PROTEIN C4A8.06C"/>
    <property type="match status" value="1"/>
</dbReference>
<evidence type="ECO:0000256" key="2">
    <source>
        <dbReference type="SAM" id="Phobius"/>
    </source>
</evidence>
<dbReference type="PANTHER" id="PTHR48081:SF8">
    <property type="entry name" value="ALPHA_BETA HYDROLASE FOLD-3 DOMAIN-CONTAINING PROTEIN-RELATED"/>
    <property type="match status" value="1"/>
</dbReference>
<dbReference type="STRING" id="1230097.A0A423WYU8"/>
<feature type="domain" description="Alpha/beta hydrolase fold-3" evidence="3">
    <location>
        <begin position="129"/>
        <end position="344"/>
    </location>
</feature>
<sequence length="379" mass="42527">MKHQPDPPLWSRAPYRQIYQAYRLFFLLVRLPFWIGLSAIPYARPQRRWNFQQSLTLCIAYDIVDTQARIGVTEKLILEPGKDAERFQIIEPFSSEFYQGPLHSSTVAPARVGGVWFPARPAEHKGIVVLWIHGGAFVTGNGRSDTCGYVATNMIQFSRVEAVFSVQYRLSGYEWMNPFPAALQDILTAYLHLTRTLRISPSSIIVAGNSSGANLVIAFVRYVEQVMPQIGRPLCAAAFSPWVLPLETLKQDYDPTNKVNHSTEYVADSFHKWGAKTYQPPEGLNPFTSPYVTLLGNPFPTSVPIFATFGEREILSSAISAWAEEMRALRRNRLELYCDGEGVHAGVFVGDAMGWGKNARAILKKFGDFVQANRTASTQ</sequence>
<dbReference type="Pfam" id="PF07859">
    <property type="entry name" value="Abhydrolase_3"/>
    <property type="match status" value="1"/>
</dbReference>
<dbReference type="GO" id="GO:0016787">
    <property type="term" value="F:hydrolase activity"/>
    <property type="evidence" value="ECO:0007669"/>
    <property type="project" value="UniProtKB-KW"/>
</dbReference>
<keyword evidence="5" id="KW-1185">Reference proteome</keyword>
<organism evidence="4 5">
    <name type="scientific">Cytospora leucostoma</name>
    <dbReference type="NCBI Taxonomy" id="1230097"/>
    <lineage>
        <taxon>Eukaryota</taxon>
        <taxon>Fungi</taxon>
        <taxon>Dikarya</taxon>
        <taxon>Ascomycota</taxon>
        <taxon>Pezizomycotina</taxon>
        <taxon>Sordariomycetes</taxon>
        <taxon>Sordariomycetidae</taxon>
        <taxon>Diaporthales</taxon>
        <taxon>Cytosporaceae</taxon>
        <taxon>Cytospora</taxon>
    </lineage>
</organism>
<evidence type="ECO:0000256" key="1">
    <source>
        <dbReference type="ARBA" id="ARBA00022801"/>
    </source>
</evidence>
<gene>
    <name evidence="4" type="ORF">VPNG_06432</name>
</gene>
<proteinExistence type="predicted"/>
<keyword evidence="2" id="KW-1133">Transmembrane helix</keyword>
<name>A0A423WYU8_9PEZI</name>
<evidence type="ECO:0000259" key="3">
    <source>
        <dbReference type="Pfam" id="PF07859"/>
    </source>
</evidence>
<dbReference type="Gene3D" id="3.40.50.1820">
    <property type="entry name" value="alpha/beta hydrolase"/>
    <property type="match status" value="1"/>
</dbReference>
<protein>
    <recommendedName>
        <fullName evidence="3">Alpha/beta hydrolase fold-3 domain-containing protein</fullName>
    </recommendedName>
</protein>
<comment type="caution">
    <text evidence="4">The sequence shown here is derived from an EMBL/GenBank/DDBJ whole genome shotgun (WGS) entry which is preliminary data.</text>
</comment>
<evidence type="ECO:0000313" key="4">
    <source>
        <dbReference type="EMBL" id="ROW08726.1"/>
    </source>
</evidence>
<dbReference type="EMBL" id="LKEB01000033">
    <property type="protein sequence ID" value="ROW08726.1"/>
    <property type="molecule type" value="Genomic_DNA"/>
</dbReference>
<dbReference type="OrthoDB" id="2152029at2759"/>
<evidence type="ECO:0000313" key="5">
    <source>
        <dbReference type="Proteomes" id="UP000285146"/>
    </source>
</evidence>
<keyword evidence="1" id="KW-0378">Hydrolase</keyword>
<dbReference type="SUPFAM" id="SSF53474">
    <property type="entry name" value="alpha/beta-Hydrolases"/>
    <property type="match status" value="1"/>
</dbReference>
<keyword evidence="2" id="KW-0472">Membrane</keyword>
<dbReference type="InterPro" id="IPR029058">
    <property type="entry name" value="AB_hydrolase_fold"/>
</dbReference>
<feature type="transmembrane region" description="Helical" evidence="2">
    <location>
        <begin position="21"/>
        <end position="43"/>
    </location>
</feature>
<dbReference type="AlphaFoldDB" id="A0A423WYU8"/>
<dbReference type="InterPro" id="IPR050300">
    <property type="entry name" value="GDXG_lipolytic_enzyme"/>
</dbReference>
<accession>A0A423WYU8</accession>
<dbReference type="Proteomes" id="UP000285146">
    <property type="component" value="Unassembled WGS sequence"/>
</dbReference>
<reference evidence="4 5" key="1">
    <citation type="submission" date="2015-09" db="EMBL/GenBank/DDBJ databases">
        <title>Host preference determinants of Valsa canker pathogens revealed by comparative genomics.</title>
        <authorList>
            <person name="Yin Z."/>
            <person name="Huang L."/>
        </authorList>
    </citation>
    <scope>NUCLEOTIDE SEQUENCE [LARGE SCALE GENOMIC DNA]</scope>
    <source>
        <strain evidence="4 5">SXYLt</strain>
    </source>
</reference>
<keyword evidence="2" id="KW-0812">Transmembrane</keyword>
<dbReference type="InParanoid" id="A0A423WYU8"/>
<dbReference type="InterPro" id="IPR013094">
    <property type="entry name" value="AB_hydrolase_3"/>
</dbReference>